<organism evidence="2 3">
    <name type="scientific">Aromatoleum aromaticum (strain DSM 19018 / LMG 30748 / EbN1)</name>
    <name type="common">Azoarcus sp. (strain EbN1)</name>
    <dbReference type="NCBI Taxonomy" id="76114"/>
    <lineage>
        <taxon>Bacteria</taxon>
        <taxon>Pseudomonadati</taxon>
        <taxon>Pseudomonadota</taxon>
        <taxon>Betaproteobacteria</taxon>
        <taxon>Rhodocyclales</taxon>
        <taxon>Rhodocyclaceae</taxon>
        <taxon>Aromatoleum</taxon>
    </lineage>
</organism>
<dbReference type="InterPro" id="IPR019106">
    <property type="entry name" value="T4SS_TrbC"/>
</dbReference>
<dbReference type="KEGG" id="eba:p1B173"/>
<keyword evidence="1" id="KW-0732">Signal</keyword>
<dbReference type="OrthoDB" id="8557871at2"/>
<dbReference type="Pfam" id="PF09673">
    <property type="entry name" value="TrbC_Ftype"/>
    <property type="match status" value="1"/>
</dbReference>
<keyword evidence="2" id="KW-0614">Plasmid</keyword>
<keyword evidence="3" id="KW-1185">Reference proteome</keyword>
<evidence type="ECO:0000256" key="1">
    <source>
        <dbReference type="SAM" id="SignalP"/>
    </source>
</evidence>
<accession>Q5NX40</accession>
<gene>
    <name evidence="2" type="primary">trbC</name>
    <name evidence="2" type="ORF">p1B173</name>
</gene>
<protein>
    <recommendedName>
        <fullName evidence="4">Type-F conjugative transfer system pilin assembly protein TrbC</fullName>
    </recommendedName>
</protein>
<feature type="chain" id="PRO_5004260605" description="Type-F conjugative transfer system pilin assembly protein TrbC" evidence="1">
    <location>
        <begin position="20"/>
        <end position="254"/>
    </location>
</feature>
<feature type="signal peptide" evidence="1">
    <location>
        <begin position="1"/>
        <end position="19"/>
    </location>
</feature>
<dbReference type="RefSeq" id="WP_011254803.1">
    <property type="nucleotide sequence ID" value="NC_006823.1"/>
</dbReference>
<proteinExistence type="predicted"/>
<geneLocation type="plasmid" evidence="3">
    <name>pAzo1</name>
</geneLocation>
<name>Q5NX40_AROAE</name>
<evidence type="ECO:0000313" key="2">
    <source>
        <dbReference type="EMBL" id="CAI10374.1"/>
    </source>
</evidence>
<evidence type="ECO:0008006" key="4">
    <source>
        <dbReference type="Google" id="ProtNLM"/>
    </source>
</evidence>
<dbReference type="InterPro" id="IPR014113">
    <property type="entry name" value="T4SS_TrbC_subgr"/>
</dbReference>
<sequence length="254" mass="27640">MKKQLATLFLSTLSAYAFSENLHPTSTEYDRIRTESKELFDKADVKLKDDEAQLRVEGMDSMNKAMRAARALKGTNQLGVTTDAAAKKAAGEKDFSDLNELVKRYETARTSEAAPTNSDGTLMLFVSFSMPPDVIREYSRQAQAAGATLVLRGNYKGGTVRRTTEQAGALNAGGAGWIINPEVFTGYKIDAVPALVLSRDNLNVDDEGCFPVGEYASVFGDISIIGSLEKISQSATKPEIRQLAAKRLAMIKEK</sequence>
<dbReference type="EMBL" id="CR555307">
    <property type="protein sequence ID" value="CAI10374.1"/>
    <property type="molecule type" value="Genomic_DNA"/>
</dbReference>
<dbReference type="Proteomes" id="UP000006552">
    <property type="component" value="Plasmid 1"/>
</dbReference>
<evidence type="ECO:0000313" key="3">
    <source>
        <dbReference type="Proteomes" id="UP000006552"/>
    </source>
</evidence>
<dbReference type="AlphaFoldDB" id="Q5NX40"/>
<dbReference type="NCBIfam" id="TIGR02742">
    <property type="entry name" value="TrbC_Ftype"/>
    <property type="match status" value="1"/>
</dbReference>
<reference evidence="2 3" key="1">
    <citation type="journal article" date="2005" name="Arch. Microbiol.">
        <title>The genome sequence of an anaerobic aromatic-degrading denitrifying bacterium, strain EbN1.</title>
        <authorList>
            <person name="Rabus R."/>
            <person name="Kube M."/>
            <person name="Heider J."/>
            <person name="Beck A."/>
            <person name="Heitmann K."/>
            <person name="Widdel F."/>
            <person name="Reinhardt R."/>
        </authorList>
    </citation>
    <scope>NUCLEOTIDE SEQUENCE [LARGE SCALE GENOMIC DNA]</scope>
    <source>
        <strain evidence="2 3">EbN1</strain>
        <plasmid evidence="3">Plasmid pAzo1</plasmid>
    </source>
</reference>
<dbReference type="HOGENOM" id="CLU_091617_0_0_4"/>